<evidence type="ECO:0000256" key="8">
    <source>
        <dbReference type="SAM" id="MobiDB-lite"/>
    </source>
</evidence>
<proteinExistence type="inferred from homology"/>
<feature type="domain" description="Rnh202 triple barrel" evidence="10">
    <location>
        <begin position="53"/>
        <end position="111"/>
    </location>
</feature>
<comment type="similarity">
    <text evidence="2">Belongs to the RNase H2 subunit B family.</text>
</comment>
<comment type="subcellular location">
    <subcellularLocation>
        <location evidence="1">Nucleus</location>
    </subcellularLocation>
</comment>
<keyword evidence="5" id="KW-0539">Nucleus</keyword>
<reference evidence="11 12" key="1">
    <citation type="journal article" date="2016" name="Nat. Commun.">
        <title>Extremotolerant tardigrade genome and improved radiotolerance of human cultured cells by tardigrade-unique protein.</title>
        <authorList>
            <person name="Hashimoto T."/>
            <person name="Horikawa D.D."/>
            <person name="Saito Y."/>
            <person name="Kuwahara H."/>
            <person name="Kozuka-Hata H."/>
            <person name="Shin-I T."/>
            <person name="Minakuchi Y."/>
            <person name="Ohishi K."/>
            <person name="Motoyama A."/>
            <person name="Aizu T."/>
            <person name="Enomoto A."/>
            <person name="Kondo K."/>
            <person name="Tanaka S."/>
            <person name="Hara Y."/>
            <person name="Koshikawa S."/>
            <person name="Sagara H."/>
            <person name="Miura T."/>
            <person name="Yokobori S."/>
            <person name="Miyagawa K."/>
            <person name="Suzuki Y."/>
            <person name="Kubo T."/>
            <person name="Oyama M."/>
            <person name="Kohara Y."/>
            <person name="Fujiyama A."/>
            <person name="Arakawa K."/>
            <person name="Katayama T."/>
            <person name="Toyoda A."/>
            <person name="Kunieda T."/>
        </authorList>
    </citation>
    <scope>NUCLEOTIDE SEQUENCE [LARGE SCALE GENOMIC DNA]</scope>
    <source>
        <strain evidence="11 12">YOKOZUNA-1</strain>
    </source>
</reference>
<dbReference type="EMBL" id="BDGG01000005">
    <property type="protein sequence ID" value="GAU99123.1"/>
    <property type="molecule type" value="Genomic_DNA"/>
</dbReference>
<dbReference type="PANTHER" id="PTHR13383:SF11">
    <property type="entry name" value="RIBONUCLEASE H2 SUBUNIT B"/>
    <property type="match status" value="1"/>
</dbReference>
<dbReference type="Proteomes" id="UP000186922">
    <property type="component" value="Unassembled WGS sequence"/>
</dbReference>
<comment type="function">
    <text evidence="6">Non catalytic subunit of RNase H2, an endonuclease that specifically degrades the RNA of RNA:DNA hybrids. Participates in DNA replication, possibly by mediating the removal of lagging-strand Okazaki fragment RNA primers during DNA replication. Mediates the excision of single ribonucleotides from DNA:RNA duplexes.</text>
</comment>
<protein>
    <recommendedName>
        <fullName evidence="4">Ribonuclease H2 subunit B</fullName>
    </recommendedName>
    <alternativeName>
        <fullName evidence="7">Ribonuclease HI subunit B</fullName>
    </alternativeName>
</protein>
<dbReference type="GO" id="GO:0005654">
    <property type="term" value="C:nucleoplasm"/>
    <property type="evidence" value="ECO:0007669"/>
    <property type="project" value="TreeGrafter"/>
</dbReference>
<comment type="caution">
    <text evidence="11">The sequence shown here is derived from an EMBL/GenBank/DDBJ whole genome shotgun (WGS) entry which is preliminary data.</text>
</comment>
<accession>A0A1D1VJM6</accession>
<evidence type="ECO:0000256" key="1">
    <source>
        <dbReference type="ARBA" id="ARBA00004123"/>
    </source>
</evidence>
<evidence type="ECO:0000256" key="2">
    <source>
        <dbReference type="ARBA" id="ARBA00009823"/>
    </source>
</evidence>
<evidence type="ECO:0000256" key="6">
    <source>
        <dbReference type="ARBA" id="ARBA00024778"/>
    </source>
</evidence>
<evidence type="ECO:0000256" key="4">
    <source>
        <dbReference type="ARBA" id="ARBA00019062"/>
    </source>
</evidence>
<evidence type="ECO:0000259" key="9">
    <source>
        <dbReference type="Pfam" id="PF09468"/>
    </source>
</evidence>
<sequence length="337" mass="37299">METAQASDYSSTPQLFTASPDVRRKVLLVPDSFANAPLTESSSISAACPDNLLMISSFWHPNTGDLCLWAFNTATGDAFQFSTCSSEKCRSWFVGNYVMEDGTLTYLVPVDPLFLVIPFLLTAKKKRMFQPVSQILVESDNSTGSTSGSSCLSTLAKRADLFLRDLDLICTVKDILGKKVVKLSKTKLAAWVKVKVRFLADVLQKERVNVGSRVAVAGFIRKEEDYTQAQFEKFAFGILCNYLPEVLHNELSVALGLKEVVETKKQDNSSEQPSKKSKNGQEADASSEDYSKVFQRTNSAATEKKLTAAQKRLQKVDKTGMKNISSYFTRSTSVPEK</sequence>
<dbReference type="InterPro" id="IPR041195">
    <property type="entry name" value="Rnh202_N"/>
</dbReference>
<evidence type="ECO:0000259" key="10">
    <source>
        <dbReference type="Pfam" id="PF17745"/>
    </source>
</evidence>
<dbReference type="GO" id="GO:0032299">
    <property type="term" value="C:ribonuclease H2 complex"/>
    <property type="evidence" value="ECO:0007669"/>
    <property type="project" value="InterPro"/>
</dbReference>
<dbReference type="AlphaFoldDB" id="A0A1D1VJM6"/>
<dbReference type="Pfam" id="PF09468">
    <property type="entry name" value="RNase_H2-Ydr279"/>
    <property type="match status" value="1"/>
</dbReference>
<gene>
    <name evidence="11" type="primary">RvY_10167-1</name>
    <name evidence="11" type="synonym">RvY_10167.1</name>
    <name evidence="11" type="ORF">RvY_10167</name>
</gene>
<dbReference type="InterPro" id="IPR040456">
    <property type="entry name" value="RNase_H2_suB"/>
</dbReference>
<dbReference type="InterPro" id="IPR019024">
    <property type="entry name" value="RNase_H2_suB_wHTH"/>
</dbReference>
<comment type="subunit">
    <text evidence="3">The RNase H2 complex is a heterotrimer composed of the catalytic subunit RNASEH2A and the non-catalytic subunits RNASEH2B and RNASEH2C.</text>
</comment>
<evidence type="ECO:0000256" key="3">
    <source>
        <dbReference type="ARBA" id="ARBA00011277"/>
    </source>
</evidence>
<dbReference type="GO" id="GO:0006401">
    <property type="term" value="P:RNA catabolic process"/>
    <property type="evidence" value="ECO:0007669"/>
    <property type="project" value="TreeGrafter"/>
</dbReference>
<dbReference type="OrthoDB" id="29098at2759"/>
<feature type="domain" description="Ribonuclease H2 subunit B wHTH" evidence="9">
    <location>
        <begin position="114"/>
        <end position="251"/>
    </location>
</feature>
<dbReference type="Gene3D" id="1.10.20.120">
    <property type="match status" value="1"/>
</dbReference>
<dbReference type="Pfam" id="PF17745">
    <property type="entry name" value="Ydr279_N"/>
    <property type="match status" value="1"/>
</dbReference>
<organism evidence="11 12">
    <name type="scientific">Ramazzottius varieornatus</name>
    <name type="common">Water bear</name>
    <name type="synonym">Tardigrade</name>
    <dbReference type="NCBI Taxonomy" id="947166"/>
    <lineage>
        <taxon>Eukaryota</taxon>
        <taxon>Metazoa</taxon>
        <taxon>Ecdysozoa</taxon>
        <taxon>Tardigrada</taxon>
        <taxon>Eutardigrada</taxon>
        <taxon>Parachela</taxon>
        <taxon>Hypsibioidea</taxon>
        <taxon>Ramazzottiidae</taxon>
        <taxon>Ramazzottius</taxon>
    </lineage>
</organism>
<evidence type="ECO:0000256" key="7">
    <source>
        <dbReference type="ARBA" id="ARBA00033464"/>
    </source>
</evidence>
<name>A0A1D1VJM6_RAMVA</name>
<dbReference type="PANTHER" id="PTHR13383">
    <property type="entry name" value="RIBONUCLEASE H2 SUBUNIT B"/>
    <property type="match status" value="1"/>
</dbReference>
<dbReference type="Gene3D" id="2.20.25.530">
    <property type="match status" value="1"/>
</dbReference>
<evidence type="ECO:0000313" key="12">
    <source>
        <dbReference type="Proteomes" id="UP000186922"/>
    </source>
</evidence>
<keyword evidence="12" id="KW-1185">Reference proteome</keyword>
<evidence type="ECO:0000256" key="5">
    <source>
        <dbReference type="ARBA" id="ARBA00023242"/>
    </source>
</evidence>
<evidence type="ECO:0000313" key="11">
    <source>
        <dbReference type="EMBL" id="GAU99123.1"/>
    </source>
</evidence>
<feature type="region of interest" description="Disordered" evidence="8">
    <location>
        <begin position="264"/>
        <end position="294"/>
    </location>
</feature>
<dbReference type="STRING" id="947166.A0A1D1VJM6"/>